<dbReference type="PRINTS" id="PR01042">
    <property type="entry name" value="TRNASYNTHASP"/>
</dbReference>
<dbReference type="SUPFAM" id="SSF55681">
    <property type="entry name" value="Class II aaRS and biotin synthetases"/>
    <property type="match status" value="1"/>
</dbReference>
<dbReference type="PANTHER" id="PTHR22594:SF34">
    <property type="entry name" value="ASPARAGINE--TRNA LIGASE, MITOCHONDRIAL-RELATED"/>
    <property type="match status" value="1"/>
</dbReference>
<dbReference type="InterPro" id="IPR004364">
    <property type="entry name" value="Aa-tRNA-synt_II"/>
</dbReference>
<evidence type="ECO:0000256" key="5">
    <source>
        <dbReference type="ARBA" id="ARBA00022917"/>
    </source>
</evidence>
<gene>
    <name evidence="7 9" type="primary">asnS</name>
    <name evidence="9" type="ORF">EPICR_10285</name>
</gene>
<dbReference type="NCBIfam" id="NF003037">
    <property type="entry name" value="PRK03932.1"/>
    <property type="match status" value="1"/>
</dbReference>
<dbReference type="HAMAP" id="MF_00534">
    <property type="entry name" value="Asn_tRNA_synth"/>
    <property type="match status" value="1"/>
</dbReference>
<dbReference type="PANTHER" id="PTHR22594">
    <property type="entry name" value="ASPARTYL/LYSYL-TRNA SYNTHETASE"/>
    <property type="match status" value="1"/>
</dbReference>
<comment type="subcellular location">
    <subcellularLocation>
        <location evidence="7">Cytoplasm</location>
    </subcellularLocation>
</comment>
<dbReference type="FunFam" id="3.30.930.10:FF:000016">
    <property type="entry name" value="Asparagine--tRNA ligase"/>
    <property type="match status" value="1"/>
</dbReference>
<dbReference type="Pfam" id="PF00152">
    <property type="entry name" value="tRNA-synt_2"/>
    <property type="match status" value="1"/>
</dbReference>
<dbReference type="Pfam" id="PF01336">
    <property type="entry name" value="tRNA_anti-codon"/>
    <property type="match status" value="1"/>
</dbReference>
<dbReference type="EMBL" id="CAACVI010000001">
    <property type="protein sequence ID" value="VEN72786.1"/>
    <property type="molecule type" value="Genomic_DNA"/>
</dbReference>
<feature type="domain" description="Aminoacyl-transfer RNA synthetases class-II family profile" evidence="8">
    <location>
        <begin position="129"/>
        <end position="444"/>
    </location>
</feature>
<evidence type="ECO:0000259" key="8">
    <source>
        <dbReference type="PROSITE" id="PS50862"/>
    </source>
</evidence>
<keyword evidence="4 7" id="KW-0067">ATP-binding</keyword>
<dbReference type="AlphaFoldDB" id="A0A484HBZ7"/>
<dbReference type="EC" id="6.1.1.22" evidence="7"/>
<name>A0A484HBZ7_9BACT</name>
<dbReference type="InterPro" id="IPR012340">
    <property type="entry name" value="NA-bd_OB-fold"/>
</dbReference>
<evidence type="ECO:0000256" key="6">
    <source>
        <dbReference type="ARBA" id="ARBA00023146"/>
    </source>
</evidence>
<dbReference type="GO" id="GO:0005737">
    <property type="term" value="C:cytoplasm"/>
    <property type="evidence" value="ECO:0007669"/>
    <property type="project" value="UniProtKB-SubCell"/>
</dbReference>
<dbReference type="PROSITE" id="PS50862">
    <property type="entry name" value="AA_TRNA_LIGASE_II"/>
    <property type="match status" value="1"/>
</dbReference>
<dbReference type="CDD" id="cd04318">
    <property type="entry name" value="EcAsnRS_like_N"/>
    <property type="match status" value="1"/>
</dbReference>
<evidence type="ECO:0000256" key="1">
    <source>
        <dbReference type="ARBA" id="ARBA00008226"/>
    </source>
</evidence>
<keyword evidence="6 7" id="KW-0030">Aminoacyl-tRNA synthetase</keyword>
<dbReference type="InterPro" id="IPR045864">
    <property type="entry name" value="aa-tRNA-synth_II/BPL/LPL"/>
</dbReference>
<evidence type="ECO:0000256" key="2">
    <source>
        <dbReference type="ARBA" id="ARBA00022598"/>
    </source>
</evidence>
<comment type="catalytic activity">
    <reaction evidence="7">
        <text>tRNA(Asn) + L-asparagine + ATP = L-asparaginyl-tRNA(Asn) + AMP + diphosphate + H(+)</text>
        <dbReference type="Rhea" id="RHEA:11180"/>
        <dbReference type="Rhea" id="RHEA-COMP:9659"/>
        <dbReference type="Rhea" id="RHEA-COMP:9674"/>
        <dbReference type="ChEBI" id="CHEBI:15378"/>
        <dbReference type="ChEBI" id="CHEBI:30616"/>
        <dbReference type="ChEBI" id="CHEBI:33019"/>
        <dbReference type="ChEBI" id="CHEBI:58048"/>
        <dbReference type="ChEBI" id="CHEBI:78442"/>
        <dbReference type="ChEBI" id="CHEBI:78515"/>
        <dbReference type="ChEBI" id="CHEBI:456215"/>
        <dbReference type="EC" id="6.1.1.22"/>
    </reaction>
</comment>
<dbReference type="Gene3D" id="3.30.930.10">
    <property type="entry name" value="Bira Bifunctional Protein, Domain 2"/>
    <property type="match status" value="1"/>
</dbReference>
<dbReference type="SUPFAM" id="SSF50249">
    <property type="entry name" value="Nucleic acid-binding proteins"/>
    <property type="match status" value="1"/>
</dbReference>
<dbReference type="GO" id="GO:0003676">
    <property type="term" value="F:nucleic acid binding"/>
    <property type="evidence" value="ECO:0007669"/>
    <property type="project" value="InterPro"/>
</dbReference>
<organism evidence="9">
    <name type="scientific">uncultured Desulfobacteraceae bacterium</name>
    <dbReference type="NCBI Taxonomy" id="218296"/>
    <lineage>
        <taxon>Bacteria</taxon>
        <taxon>Pseudomonadati</taxon>
        <taxon>Thermodesulfobacteriota</taxon>
        <taxon>Desulfobacteria</taxon>
        <taxon>Desulfobacterales</taxon>
        <taxon>Desulfobacteraceae</taxon>
        <taxon>environmental samples</taxon>
    </lineage>
</organism>
<comment type="similarity">
    <text evidence="1 7">Belongs to the class-II aminoacyl-tRNA synthetase family.</text>
</comment>
<accession>A0A484HBZ7</accession>
<comment type="subunit">
    <text evidence="7">Homodimer.</text>
</comment>
<dbReference type="InterPro" id="IPR004365">
    <property type="entry name" value="NA-bd_OB_tRNA"/>
</dbReference>
<dbReference type="InterPro" id="IPR002312">
    <property type="entry name" value="Asp/Asn-tRNA-synth_IIb"/>
</dbReference>
<dbReference type="GO" id="GO:0006421">
    <property type="term" value="P:asparaginyl-tRNA aminoacylation"/>
    <property type="evidence" value="ECO:0007669"/>
    <property type="project" value="UniProtKB-UniRule"/>
</dbReference>
<evidence type="ECO:0000313" key="9">
    <source>
        <dbReference type="EMBL" id="VEN72786.1"/>
    </source>
</evidence>
<reference evidence="9" key="1">
    <citation type="submission" date="2019-01" db="EMBL/GenBank/DDBJ databases">
        <authorList>
            <consortium name="Genoscope - CEA"/>
            <person name="William W."/>
        </authorList>
    </citation>
    <scope>NUCLEOTIDE SEQUENCE</scope>
    <source>
        <strain evidence="9">CR-1</strain>
    </source>
</reference>
<dbReference type="CDD" id="cd00776">
    <property type="entry name" value="AsxRS_core"/>
    <property type="match status" value="1"/>
</dbReference>
<evidence type="ECO:0000256" key="3">
    <source>
        <dbReference type="ARBA" id="ARBA00022741"/>
    </source>
</evidence>
<keyword evidence="3 7" id="KW-0547">Nucleotide-binding</keyword>
<proteinExistence type="inferred from homology"/>
<evidence type="ECO:0000256" key="4">
    <source>
        <dbReference type="ARBA" id="ARBA00022840"/>
    </source>
</evidence>
<keyword evidence="2 7" id="KW-0436">Ligase</keyword>
<dbReference type="NCBIfam" id="TIGR00457">
    <property type="entry name" value="asnS"/>
    <property type="match status" value="1"/>
</dbReference>
<evidence type="ECO:0000256" key="7">
    <source>
        <dbReference type="HAMAP-Rule" id="MF_00534"/>
    </source>
</evidence>
<dbReference type="Gene3D" id="2.40.50.140">
    <property type="entry name" value="Nucleic acid-binding proteins"/>
    <property type="match status" value="1"/>
</dbReference>
<dbReference type="GO" id="GO:0004816">
    <property type="term" value="F:asparagine-tRNA ligase activity"/>
    <property type="evidence" value="ECO:0007669"/>
    <property type="project" value="UniProtKB-UniRule"/>
</dbReference>
<dbReference type="InterPro" id="IPR004522">
    <property type="entry name" value="Asn-tRNA-ligase"/>
</dbReference>
<dbReference type="InterPro" id="IPR006195">
    <property type="entry name" value="aa-tRNA-synth_II"/>
</dbReference>
<dbReference type="GO" id="GO:0005524">
    <property type="term" value="F:ATP binding"/>
    <property type="evidence" value="ECO:0007669"/>
    <property type="project" value="UniProtKB-UniRule"/>
</dbReference>
<keyword evidence="5 7" id="KW-0648">Protein biosynthesis</keyword>
<protein>
    <recommendedName>
        <fullName evidence="7">Asparagine--tRNA ligase</fullName>
        <ecNumber evidence="7">6.1.1.22</ecNumber>
    </recommendedName>
    <alternativeName>
        <fullName evidence="7">Asparaginyl-tRNA synthetase</fullName>
        <shortName evidence="7">AsnRS</shortName>
    </alternativeName>
</protein>
<sequence>MKRVKIKALLGSRTPLENVCVKGWVKTRRDASGFSFIEINDGSCLKNIQAVADPSSDGWEDVRSLTTGSAAAVSGDLIESKGKGQKWELAAKKVAALHIAPSSFPLQKKRHTDAFLRGVAHLRPRTNKYGAAFRIRSDLSHAIHTFFKDRGFVQLHAPIITGSDCEGAGALFRVAAPGADGSGNDGDDFFGARAHLSVSGQLSAEMFALALGDVYVFGPTFRAENSHTRRHAAEFWMVEPEMAFCDLEGNMDLGEELIQFLAAAAMDECMDDLALFDRFVAPNLIKTLEKIARSDFARVSYTEAVDRLERSGKKFERPVSWGADLQSEHERCLTEDIFQKPVILFDYPEAIKPFYMRLNDDGKTVAAMDILVPGIGEIIGGSQREERLDALKDRMAAKNVPAGPYQWYLDSRLYGSVTHSGFGMGFERLMMMVTGISNIRDVLPFPRTPGSIDF</sequence>
<keyword evidence="7" id="KW-0963">Cytoplasm</keyword>